<proteinExistence type="predicted"/>
<name>A0A383CMF2_9ZZZZ</name>
<sequence>MKKISVIILIYFLFITGVFAKTFSTTTN</sequence>
<feature type="non-terminal residue" evidence="1">
    <location>
        <position position="28"/>
    </location>
</feature>
<dbReference type="AlphaFoldDB" id="A0A383CMF2"/>
<organism evidence="1">
    <name type="scientific">marine metagenome</name>
    <dbReference type="NCBI Taxonomy" id="408172"/>
    <lineage>
        <taxon>unclassified sequences</taxon>
        <taxon>metagenomes</taxon>
        <taxon>ecological metagenomes</taxon>
    </lineage>
</organism>
<evidence type="ECO:0000313" key="1">
    <source>
        <dbReference type="EMBL" id="SVE33537.1"/>
    </source>
</evidence>
<reference evidence="1" key="1">
    <citation type="submission" date="2018-05" db="EMBL/GenBank/DDBJ databases">
        <authorList>
            <person name="Lanie J.A."/>
            <person name="Ng W.-L."/>
            <person name="Kazmierczak K.M."/>
            <person name="Andrzejewski T.M."/>
            <person name="Davidsen T.M."/>
            <person name="Wayne K.J."/>
            <person name="Tettelin H."/>
            <person name="Glass J.I."/>
            <person name="Rusch D."/>
            <person name="Podicherti R."/>
            <person name="Tsui H.-C.T."/>
            <person name="Winkler M.E."/>
        </authorList>
    </citation>
    <scope>NUCLEOTIDE SEQUENCE</scope>
</reference>
<dbReference type="EMBL" id="UINC01210190">
    <property type="protein sequence ID" value="SVE33537.1"/>
    <property type="molecule type" value="Genomic_DNA"/>
</dbReference>
<protein>
    <submittedName>
        <fullName evidence="1">Uncharacterized protein</fullName>
    </submittedName>
</protein>
<gene>
    <name evidence="1" type="ORF">METZ01_LOCUS486391</name>
</gene>
<accession>A0A383CMF2</accession>